<evidence type="ECO:0000256" key="1">
    <source>
        <dbReference type="SAM" id="MobiDB-lite"/>
    </source>
</evidence>
<feature type="region of interest" description="Disordered" evidence="1">
    <location>
        <begin position="395"/>
        <end position="442"/>
    </location>
</feature>
<organism evidence="3 4">
    <name type="scientific">Marinactinospora thermotolerans DSM 45154</name>
    <dbReference type="NCBI Taxonomy" id="1122192"/>
    <lineage>
        <taxon>Bacteria</taxon>
        <taxon>Bacillati</taxon>
        <taxon>Actinomycetota</taxon>
        <taxon>Actinomycetes</taxon>
        <taxon>Streptosporangiales</taxon>
        <taxon>Nocardiopsidaceae</taxon>
        <taxon>Marinactinospora</taxon>
    </lineage>
</organism>
<keyword evidence="3" id="KW-0121">Carboxypeptidase</keyword>
<proteinExistence type="predicted"/>
<name>A0A1T4Q9Y4_9ACTN</name>
<keyword evidence="4" id="KW-1185">Reference proteome</keyword>
<feature type="compositionally biased region" description="Pro residues" evidence="1">
    <location>
        <begin position="413"/>
        <end position="423"/>
    </location>
</feature>
<dbReference type="RefSeq" id="WP_078761462.1">
    <property type="nucleotide sequence ID" value="NZ_FUWS01000005.1"/>
</dbReference>
<dbReference type="InterPro" id="IPR012338">
    <property type="entry name" value="Beta-lactam/transpept-like"/>
</dbReference>
<reference evidence="3 4" key="1">
    <citation type="submission" date="2017-02" db="EMBL/GenBank/DDBJ databases">
        <authorList>
            <person name="Peterson S.W."/>
        </authorList>
    </citation>
    <scope>NUCLEOTIDE SEQUENCE [LARGE SCALE GENOMIC DNA]</scope>
    <source>
        <strain evidence="3 4">DSM 45154</strain>
    </source>
</reference>
<dbReference type="Pfam" id="PF00144">
    <property type="entry name" value="Beta-lactamase"/>
    <property type="match status" value="1"/>
</dbReference>
<accession>A0A1T4Q9Y4</accession>
<protein>
    <submittedName>
        <fullName evidence="3">D-alanyl-D-alanine carboxypeptidase</fullName>
    </submittedName>
</protein>
<evidence type="ECO:0000313" key="4">
    <source>
        <dbReference type="Proteomes" id="UP000190637"/>
    </source>
</evidence>
<dbReference type="PANTHER" id="PTHR46825:SF7">
    <property type="entry name" value="D-ALANYL-D-ALANINE CARBOXYPEPTIDASE"/>
    <property type="match status" value="1"/>
</dbReference>
<dbReference type="GO" id="GO:0004180">
    <property type="term" value="F:carboxypeptidase activity"/>
    <property type="evidence" value="ECO:0007669"/>
    <property type="project" value="UniProtKB-KW"/>
</dbReference>
<keyword evidence="3" id="KW-0645">Protease</keyword>
<feature type="compositionally biased region" description="Basic and acidic residues" evidence="1">
    <location>
        <begin position="433"/>
        <end position="442"/>
    </location>
</feature>
<dbReference type="AlphaFoldDB" id="A0A1T4Q9Y4"/>
<evidence type="ECO:0000313" key="3">
    <source>
        <dbReference type="EMBL" id="SKA00467.1"/>
    </source>
</evidence>
<feature type="domain" description="Beta-lactamase-related" evidence="2">
    <location>
        <begin position="73"/>
        <end position="374"/>
    </location>
</feature>
<dbReference type="InterPro" id="IPR050491">
    <property type="entry name" value="AmpC-like"/>
</dbReference>
<keyword evidence="3" id="KW-0378">Hydrolase</keyword>
<evidence type="ECO:0000259" key="2">
    <source>
        <dbReference type="Pfam" id="PF00144"/>
    </source>
</evidence>
<dbReference type="OrthoDB" id="3499702at2"/>
<dbReference type="Proteomes" id="UP000190637">
    <property type="component" value="Unassembled WGS sequence"/>
</dbReference>
<dbReference type="PANTHER" id="PTHR46825">
    <property type="entry name" value="D-ALANYL-D-ALANINE-CARBOXYPEPTIDASE/ENDOPEPTIDASE AMPH"/>
    <property type="match status" value="1"/>
</dbReference>
<dbReference type="SUPFAM" id="SSF56601">
    <property type="entry name" value="beta-lactamase/transpeptidase-like"/>
    <property type="match status" value="1"/>
</dbReference>
<dbReference type="InterPro" id="IPR001466">
    <property type="entry name" value="Beta-lactam-related"/>
</dbReference>
<sequence length="442" mass="47427">MTSKRWLAPATVGAAGVGALLLVQVLQPVVWPGSPFAAGAPTRVVAQMVPAPPRLSSHERAHLQHVLDEVVTEGSSGAVAQLVETGKGGSDSWTGVAGVADRSTGAPVDPDAHFRIASLSKPFVAATLLQLVGEGRAELDDTVEQHLPGLVDGGAQITLEMLLSHTSGLFSYNRAMPPVVEDPLRRWEPAELVEIAEEQGPVFEPGTDVAYSNINYVLAALVIESVTGRPYAQEVRERIIEPLGLTGTSIPEGPEMPEPVLRAYLAIRPAPGAPPEPVGITEFDPSRWYGTAQIVSTVTDVNRFYTALFEGEVLDEGMLTEMLKVRATDEQGVGYGLGPRRQTLSCGVRVWMHSGNISGYRTWTVHTADRHVTLFQARFAEDPDPPAWKLIEAALCPSERSATAPPDGGRSPEPTPVPRPSEPSPEGGYDLPPPRREYELDS</sequence>
<dbReference type="EMBL" id="FUWS01000005">
    <property type="protein sequence ID" value="SKA00467.1"/>
    <property type="molecule type" value="Genomic_DNA"/>
</dbReference>
<dbReference type="Gene3D" id="3.40.710.10">
    <property type="entry name" value="DD-peptidase/beta-lactamase superfamily"/>
    <property type="match status" value="1"/>
</dbReference>
<gene>
    <name evidence="3" type="ORF">SAMN02745673_02115</name>
</gene>
<dbReference type="STRING" id="1122192.SAMN02745673_02115"/>